<protein>
    <submittedName>
        <fullName evidence="2">Aste57867_13174 protein</fullName>
    </submittedName>
</protein>
<reference evidence="2 3" key="1">
    <citation type="submission" date="2019-03" db="EMBL/GenBank/DDBJ databases">
        <authorList>
            <person name="Gaulin E."/>
            <person name="Dumas B."/>
        </authorList>
    </citation>
    <scope>NUCLEOTIDE SEQUENCE [LARGE SCALE GENOMIC DNA]</scope>
    <source>
        <strain evidence="2">CBS 568.67</strain>
    </source>
</reference>
<accession>A0A485KXX0</accession>
<gene>
    <name evidence="2" type="primary">Aste57867_13174</name>
    <name evidence="1" type="ORF">As57867_013125</name>
    <name evidence="2" type="ORF">ASTE57867_13174</name>
</gene>
<evidence type="ECO:0000313" key="1">
    <source>
        <dbReference type="EMBL" id="KAF0696061.1"/>
    </source>
</evidence>
<name>A0A485KXX0_9STRA</name>
<organism evidence="2 3">
    <name type="scientific">Aphanomyces stellatus</name>
    <dbReference type="NCBI Taxonomy" id="120398"/>
    <lineage>
        <taxon>Eukaryota</taxon>
        <taxon>Sar</taxon>
        <taxon>Stramenopiles</taxon>
        <taxon>Oomycota</taxon>
        <taxon>Saprolegniomycetes</taxon>
        <taxon>Saprolegniales</taxon>
        <taxon>Verrucalvaceae</taxon>
        <taxon>Aphanomyces</taxon>
    </lineage>
</organism>
<reference evidence="1" key="2">
    <citation type="submission" date="2019-06" db="EMBL/GenBank/DDBJ databases">
        <title>Genomics analysis of Aphanomyces spp. identifies a new class of oomycete effector associated with host adaptation.</title>
        <authorList>
            <person name="Gaulin E."/>
        </authorList>
    </citation>
    <scope>NUCLEOTIDE SEQUENCE</scope>
    <source>
        <strain evidence="1">CBS 578.67</strain>
    </source>
</reference>
<dbReference type="EMBL" id="VJMH01005435">
    <property type="protein sequence ID" value="KAF0696061.1"/>
    <property type="molecule type" value="Genomic_DNA"/>
</dbReference>
<dbReference type="EMBL" id="CAADRA010005456">
    <property type="protein sequence ID" value="VFT90015.1"/>
    <property type="molecule type" value="Genomic_DNA"/>
</dbReference>
<dbReference type="Proteomes" id="UP000332933">
    <property type="component" value="Unassembled WGS sequence"/>
</dbReference>
<sequence>MEALEAMGTHATYTKLCCQGPTNVTVHNYLAGKLYEEPGRVVMVLTTILDDERFPCPPDGYVSRETTWHVVSLVDDHRCCIKYCTVGEMPRKSKREELSMDVDDEIPALPRVSFAAFADFIMSSYERNADKIKAHMDLMLGYFSRSANQGRYSSKSASDHSSLLPKYFNWRSAIGISLAEITERIRES</sequence>
<evidence type="ECO:0000313" key="3">
    <source>
        <dbReference type="Proteomes" id="UP000332933"/>
    </source>
</evidence>
<proteinExistence type="predicted"/>
<evidence type="ECO:0000313" key="2">
    <source>
        <dbReference type="EMBL" id="VFT90015.1"/>
    </source>
</evidence>
<keyword evidence="3" id="KW-1185">Reference proteome</keyword>
<dbReference type="AlphaFoldDB" id="A0A485KXX0"/>